<protein>
    <recommendedName>
        <fullName evidence="9">Acireductone dioxygenase</fullName>
    </recommendedName>
    <alternativeName>
        <fullName evidence="9">1,2-dihydroxy-3-keto-5-methylthiopentene dioxygenase</fullName>
        <shortName evidence="9">DHK-MTPene dioxygenase</shortName>
    </alternativeName>
    <alternativeName>
        <fullName evidence="9">Acireductone dioxygenase (Fe(2+)-requiring)</fullName>
        <shortName evidence="9">ARD'</shortName>
        <shortName evidence="9">Fe-ARD</shortName>
        <ecNumber evidence="9">1.13.11.54</ecNumber>
    </alternativeName>
    <alternativeName>
        <fullName evidence="9">Acireductone dioxygenase (Ni(2+)-requiring)</fullName>
        <shortName evidence="9">ARD</shortName>
        <shortName evidence="9">Ni-ARD</shortName>
        <ecNumber evidence="9">1.13.11.53</ecNumber>
    </alternativeName>
</protein>
<keyword evidence="2 9" id="KW-0533">Nickel</keyword>
<comment type="caution">
    <text evidence="10">The sequence shown here is derived from an EMBL/GenBank/DDBJ whole genome shotgun (WGS) entry which is preliminary data.</text>
</comment>
<keyword evidence="6 9" id="KW-0560">Oxidoreductase</keyword>
<evidence type="ECO:0000256" key="5">
    <source>
        <dbReference type="ARBA" id="ARBA00022964"/>
    </source>
</evidence>
<dbReference type="EC" id="1.13.11.53" evidence="9"/>
<evidence type="ECO:0000256" key="3">
    <source>
        <dbReference type="ARBA" id="ARBA00022605"/>
    </source>
</evidence>
<dbReference type="InterPro" id="IPR014710">
    <property type="entry name" value="RmlC-like_jellyroll"/>
</dbReference>
<dbReference type="InterPro" id="IPR011051">
    <property type="entry name" value="RmlC_Cupin_sf"/>
</dbReference>
<feature type="binding site" evidence="9">
    <location>
        <position position="145"/>
    </location>
    <ligand>
        <name>Fe(2+)</name>
        <dbReference type="ChEBI" id="CHEBI:29033"/>
    </ligand>
</feature>
<evidence type="ECO:0000313" key="10">
    <source>
        <dbReference type="EMBL" id="OFE11333.1"/>
    </source>
</evidence>
<dbReference type="EC" id="1.13.11.54" evidence="9"/>
<sequence>MSALTIYSDSDPATVEWQATDALQIAEQLAAVGIRFERWQATAAARAGDSSEDVMAAYQTDIDKLVAEEGYQTVDVISLDASNPEVEAKVPELRQKFLSEHCHSEDEVRFFVDGQGLFSLHLQDKVYEVLCQKGDLISVPANTPHWFDMGPKPSFVAIRFFNNTEGWVANYTGSPIAESFSRLES</sequence>
<dbReference type="GO" id="GO:0016151">
    <property type="term" value="F:nickel cation binding"/>
    <property type="evidence" value="ECO:0007669"/>
    <property type="project" value="UniProtKB-UniRule"/>
</dbReference>
<comment type="catalytic activity">
    <reaction evidence="1 9">
        <text>1,2-dihydroxy-5-(methylsulfanyl)pent-1-en-3-one + O2 = 4-methylsulfanyl-2-oxobutanoate + formate + 2 H(+)</text>
        <dbReference type="Rhea" id="RHEA:24504"/>
        <dbReference type="ChEBI" id="CHEBI:15378"/>
        <dbReference type="ChEBI" id="CHEBI:15379"/>
        <dbReference type="ChEBI" id="CHEBI:15740"/>
        <dbReference type="ChEBI" id="CHEBI:16723"/>
        <dbReference type="ChEBI" id="CHEBI:49252"/>
        <dbReference type="EC" id="1.13.11.54"/>
    </reaction>
</comment>
<feature type="binding site" evidence="9">
    <location>
        <position position="103"/>
    </location>
    <ligand>
        <name>Ni(2+)</name>
        <dbReference type="ChEBI" id="CHEBI:49786"/>
    </ligand>
</feature>
<organism evidence="10 11">
    <name type="scientific">Pseudohongiella acticola</name>
    <dbReference type="NCBI Taxonomy" id="1524254"/>
    <lineage>
        <taxon>Bacteria</taxon>
        <taxon>Pseudomonadati</taxon>
        <taxon>Pseudomonadota</taxon>
        <taxon>Gammaproteobacteria</taxon>
        <taxon>Pseudomonadales</taxon>
        <taxon>Pseudohongiellaceae</taxon>
        <taxon>Pseudohongiella</taxon>
    </lineage>
</organism>
<dbReference type="GO" id="GO:0019509">
    <property type="term" value="P:L-methionine salvage from methylthioadenosine"/>
    <property type="evidence" value="ECO:0007669"/>
    <property type="project" value="UniProtKB-UniRule"/>
</dbReference>
<evidence type="ECO:0000256" key="4">
    <source>
        <dbReference type="ARBA" id="ARBA00022723"/>
    </source>
</evidence>
<dbReference type="GO" id="GO:0010309">
    <property type="term" value="F:acireductone dioxygenase [iron(II)-requiring] activity"/>
    <property type="evidence" value="ECO:0007669"/>
    <property type="project" value="UniProtKB-UniRule"/>
</dbReference>
<feature type="binding site" evidence="9">
    <location>
        <position position="101"/>
    </location>
    <ligand>
        <name>Fe(2+)</name>
        <dbReference type="ChEBI" id="CHEBI:29033"/>
    </ligand>
</feature>
<dbReference type="InterPro" id="IPR023956">
    <property type="entry name" value="ARD_bac"/>
</dbReference>
<dbReference type="Gene3D" id="2.60.120.10">
    <property type="entry name" value="Jelly Rolls"/>
    <property type="match status" value="1"/>
</dbReference>
<dbReference type="PANTHER" id="PTHR23418">
    <property type="entry name" value="ACIREDUCTONE DIOXYGENASE"/>
    <property type="match status" value="1"/>
</dbReference>
<evidence type="ECO:0000313" key="11">
    <source>
        <dbReference type="Proteomes" id="UP000175669"/>
    </source>
</evidence>
<feature type="binding site" evidence="9">
    <location>
        <position position="107"/>
    </location>
    <ligand>
        <name>Fe(2+)</name>
        <dbReference type="ChEBI" id="CHEBI:29033"/>
    </ligand>
</feature>
<comment type="catalytic activity">
    <reaction evidence="9">
        <text>1,2-dihydroxy-5-(methylsulfanyl)pent-1-en-3-one + O2 = 3-(methylsulfanyl)propanoate + CO + formate + 2 H(+)</text>
        <dbReference type="Rhea" id="RHEA:14161"/>
        <dbReference type="ChEBI" id="CHEBI:15378"/>
        <dbReference type="ChEBI" id="CHEBI:15379"/>
        <dbReference type="ChEBI" id="CHEBI:15740"/>
        <dbReference type="ChEBI" id="CHEBI:17245"/>
        <dbReference type="ChEBI" id="CHEBI:49016"/>
        <dbReference type="ChEBI" id="CHEBI:49252"/>
        <dbReference type="EC" id="1.13.11.53"/>
    </reaction>
</comment>
<dbReference type="STRING" id="1524254.PHACT_12285"/>
<feature type="binding site" evidence="9">
    <location>
        <position position="107"/>
    </location>
    <ligand>
        <name>Ni(2+)</name>
        <dbReference type="ChEBI" id="CHEBI:49786"/>
    </ligand>
</feature>
<feature type="binding site" evidence="9">
    <location>
        <position position="101"/>
    </location>
    <ligand>
        <name>Ni(2+)</name>
        <dbReference type="ChEBI" id="CHEBI:49786"/>
    </ligand>
</feature>
<comment type="pathway">
    <text evidence="9">Amino-acid biosynthesis; L-methionine biosynthesis via salvage pathway; L-methionine from S-methyl-5-thio-alpha-D-ribose 1-phosphate: step 5/6.</text>
</comment>
<evidence type="ECO:0000256" key="2">
    <source>
        <dbReference type="ARBA" id="ARBA00022596"/>
    </source>
</evidence>
<dbReference type="Proteomes" id="UP000175669">
    <property type="component" value="Unassembled WGS sequence"/>
</dbReference>
<comment type="function">
    <text evidence="9">Catalyzes 2 different reactions between oxygene and the acireductone 1,2-dihydroxy-3-keto-5-methylthiopentene (DHK-MTPene) depending upon the metal bound in the active site. Fe-containing acireductone dioxygenase (Fe-ARD) produces formate and 2-keto-4-methylthiobutyrate (KMTB), the alpha-ketoacid precursor of methionine in the methionine recycle pathway. Ni-containing acireductone dioxygenase (Ni-ARD) produces methylthiopropionate, carbon monoxide and formate, and does not lie on the methionine recycle pathway.</text>
</comment>
<name>A0A1E8CFZ4_9GAMM</name>
<dbReference type="OrthoDB" id="9795636at2"/>
<keyword evidence="11" id="KW-1185">Reference proteome</keyword>
<dbReference type="CDD" id="cd02232">
    <property type="entry name" value="cupin_ARD"/>
    <property type="match status" value="1"/>
</dbReference>
<dbReference type="PANTHER" id="PTHR23418:SF0">
    <property type="entry name" value="ACIREDUCTONE DIOXYGENASE"/>
    <property type="match status" value="1"/>
</dbReference>
<dbReference type="RefSeq" id="WP_070118468.1">
    <property type="nucleotide sequence ID" value="NZ_MASR01000002.1"/>
</dbReference>
<evidence type="ECO:0000256" key="8">
    <source>
        <dbReference type="ARBA" id="ARBA00023167"/>
    </source>
</evidence>
<gene>
    <name evidence="9" type="primary">mtnD</name>
    <name evidence="10" type="ORF">PHACT_12285</name>
</gene>
<feature type="site" description="Important to generate the dianion" evidence="9">
    <location>
        <position position="109"/>
    </location>
</feature>
<dbReference type="GO" id="GO:0010308">
    <property type="term" value="F:acireductone dioxygenase (Ni2+-requiring) activity"/>
    <property type="evidence" value="ECO:0007669"/>
    <property type="project" value="UniProtKB-UniRule"/>
</dbReference>
<comment type="similarity">
    <text evidence="9">Belongs to the acireductone dioxygenase (ARD) family.</text>
</comment>
<evidence type="ECO:0000256" key="6">
    <source>
        <dbReference type="ARBA" id="ARBA00023002"/>
    </source>
</evidence>
<dbReference type="SUPFAM" id="SSF51182">
    <property type="entry name" value="RmlC-like cupins"/>
    <property type="match status" value="1"/>
</dbReference>
<proteinExistence type="inferred from homology"/>
<keyword evidence="5 9" id="KW-0223">Dioxygenase</keyword>
<dbReference type="AlphaFoldDB" id="A0A1E8CFZ4"/>
<dbReference type="UniPathway" id="UPA00904">
    <property type="reaction ID" value="UER00878"/>
</dbReference>
<dbReference type="Pfam" id="PF03079">
    <property type="entry name" value="ARD"/>
    <property type="match status" value="1"/>
</dbReference>
<keyword evidence="4 9" id="KW-0479">Metal-binding</keyword>
<comment type="cofactor">
    <cofactor evidence="9">
        <name>Ni(2+)</name>
        <dbReference type="ChEBI" id="CHEBI:49786"/>
    </cofactor>
    <text evidence="9">Binds 1 nickel ion per monomer.</text>
</comment>
<keyword evidence="3 9" id="KW-0028">Amino-acid biosynthesis</keyword>
<keyword evidence="8 9" id="KW-0486">Methionine biosynthesis</keyword>
<dbReference type="GO" id="GO:0019284">
    <property type="term" value="P:L-methionine salvage from S-adenosylmethionine"/>
    <property type="evidence" value="ECO:0007669"/>
    <property type="project" value="InterPro"/>
</dbReference>
<evidence type="ECO:0000256" key="7">
    <source>
        <dbReference type="ARBA" id="ARBA00023004"/>
    </source>
</evidence>
<accession>A0A1E8CFZ4</accession>
<comment type="subunit">
    <text evidence="9">Monomer.</text>
</comment>
<keyword evidence="7 9" id="KW-0408">Iron</keyword>
<dbReference type="HAMAP" id="MF_01682">
    <property type="entry name" value="Salvage_MtnD"/>
    <property type="match status" value="1"/>
</dbReference>
<reference evidence="11" key="1">
    <citation type="submission" date="2016-07" db="EMBL/GenBank/DDBJ databases">
        <authorList>
            <person name="Florea S."/>
            <person name="Webb J.S."/>
            <person name="Jaromczyk J."/>
            <person name="Schardl C.L."/>
        </authorList>
    </citation>
    <scope>NUCLEOTIDE SEQUENCE [LARGE SCALE GENOMIC DNA]</scope>
    <source>
        <strain evidence="11">KCTC 42131</strain>
    </source>
</reference>
<feature type="binding site" evidence="9">
    <location>
        <position position="103"/>
    </location>
    <ligand>
        <name>Fe(2+)</name>
        <dbReference type="ChEBI" id="CHEBI:29033"/>
    </ligand>
</feature>
<dbReference type="InterPro" id="IPR004313">
    <property type="entry name" value="ARD"/>
</dbReference>
<dbReference type="EMBL" id="MASR01000002">
    <property type="protein sequence ID" value="OFE11333.1"/>
    <property type="molecule type" value="Genomic_DNA"/>
</dbReference>
<feature type="binding site" evidence="9">
    <location>
        <position position="145"/>
    </location>
    <ligand>
        <name>Ni(2+)</name>
        <dbReference type="ChEBI" id="CHEBI:49786"/>
    </ligand>
</feature>
<comment type="cofactor">
    <cofactor evidence="9">
        <name>Fe(2+)</name>
        <dbReference type="ChEBI" id="CHEBI:29033"/>
    </cofactor>
    <text evidence="9">Binds 1 Fe(2+) cation per monomer.</text>
</comment>
<dbReference type="GO" id="GO:0005506">
    <property type="term" value="F:iron ion binding"/>
    <property type="evidence" value="ECO:0007669"/>
    <property type="project" value="UniProtKB-UniRule"/>
</dbReference>
<evidence type="ECO:0000256" key="1">
    <source>
        <dbReference type="ARBA" id="ARBA00000428"/>
    </source>
</evidence>
<evidence type="ECO:0000256" key="9">
    <source>
        <dbReference type="HAMAP-Rule" id="MF_01682"/>
    </source>
</evidence>
<feature type="site" description="May play a role in metal incorporation in vivo" evidence="9">
    <location>
        <position position="100"/>
    </location>
</feature>
<feature type="site" description="May play a role in transmitting local conformational changes" evidence="9">
    <location>
        <position position="106"/>
    </location>
</feature>